<reference evidence="2" key="1">
    <citation type="journal article" date="2021" name="Nat. Commun.">
        <title>Genetic determinants of endophytism in the Arabidopsis root mycobiome.</title>
        <authorList>
            <person name="Mesny F."/>
            <person name="Miyauchi S."/>
            <person name="Thiergart T."/>
            <person name="Pickel B."/>
            <person name="Atanasova L."/>
            <person name="Karlsson M."/>
            <person name="Huettel B."/>
            <person name="Barry K.W."/>
            <person name="Haridas S."/>
            <person name="Chen C."/>
            <person name="Bauer D."/>
            <person name="Andreopoulos W."/>
            <person name="Pangilinan J."/>
            <person name="LaButti K."/>
            <person name="Riley R."/>
            <person name="Lipzen A."/>
            <person name="Clum A."/>
            <person name="Drula E."/>
            <person name="Henrissat B."/>
            <person name="Kohler A."/>
            <person name="Grigoriev I.V."/>
            <person name="Martin F.M."/>
            <person name="Hacquard S."/>
        </authorList>
    </citation>
    <scope>NUCLEOTIDE SEQUENCE</scope>
    <source>
        <strain evidence="2">MPI-CAGE-AT-0147</strain>
    </source>
</reference>
<feature type="compositionally biased region" description="Basic and acidic residues" evidence="1">
    <location>
        <begin position="254"/>
        <end position="273"/>
    </location>
</feature>
<feature type="compositionally biased region" description="Low complexity" evidence="1">
    <location>
        <begin position="497"/>
        <end position="518"/>
    </location>
</feature>
<evidence type="ECO:0000256" key="1">
    <source>
        <dbReference type="SAM" id="MobiDB-lite"/>
    </source>
</evidence>
<feature type="region of interest" description="Disordered" evidence="1">
    <location>
        <begin position="1"/>
        <end position="160"/>
    </location>
</feature>
<feature type="compositionally biased region" description="Polar residues" evidence="1">
    <location>
        <begin position="224"/>
        <end position="237"/>
    </location>
</feature>
<gene>
    <name evidence="2" type="ORF">EDB81DRAFT_785335</name>
</gene>
<feature type="compositionally biased region" description="Polar residues" evidence="1">
    <location>
        <begin position="76"/>
        <end position="85"/>
    </location>
</feature>
<sequence>MQIDPAQVPKEPSIGGMRASSAQAEQVPQSQDEQPTSQAPTVAQGDLQADGDGISGANVPSPVAAPDVEQEHASHPPTTTQSNHQETSDKGIAENMPSSPSLPAPDQSGPSHSPESVQNNHQRDDEGIYKANIPSPLPSPSVDQEQASYPASTTQSDRQEVKFGWLAENVSSSHSVPALNKDKSSNLPKLVQNDLQLDGDEVFQATVSSSLLAPGLGKERASHPSLTAQRDTQQSSGEVLEENVSPSSPVTALERVETSHLPRMPENDRQGNVEEVLKENLPSSLLISDIAQEDAPRSPIVAPIDSQKADDKVPEQPATSSSLAPDKDQAEAFHLPVSTHSDLKAVGMSFLEDFSLPTLVGTQNNGQEARSPITEETVPASPHLPTMAQDDRQADDDRVFEEGVASSPPIPDLVHDEPLLDDPDHDWAEANPRSTSGPLDTPVNDVPFDFKKAHQVEPRVGSESTSFEDRFRSLVNEDIFNTDDDPYRTIIREHRPPSIISISSNDTDSSSPSPLNSPMKEVAEPQTAIPSVPLALMHEEKKNMQPPVANNDNLTPLKSPLKEIAEPRTTTPSAPIALMHEEQKDIQPPVANNDSSTPLKSPSKKLAEPWTTAQSAPFALMHEEQQNVQRPIAEKDKLTQLPRDTLQKEGVLSETEYQRVTEGASLAEIASDSLRRCSVATEEPIIPPPIRTAPLTAPFITSDEYPPIKRPARSYTAPLQAVVGKFGDPLARPTTAGRVQSQKYAPPYSVPRQNSLPYQNAMPQRHNSLSLDTTTSARQSVSLNPQQASTFPSPHPQTPTMVYFPSPRDLQMDAAPTTNQLPPFNLQPPAHPIPHSTSPSQPSNMIFAMNHQTPLPQLPPRPAPHYQLPSRHTPSGLFYAMPPNTQTHHGSGEFPNKHPLISGQHRAHNAQAPQPHDLPQNHTRVQGQVGYSCPYCPSIFGKPRLRDDHIKYGLCQKAPN</sequence>
<dbReference type="EMBL" id="JAGMUV010000004">
    <property type="protein sequence ID" value="KAH7161702.1"/>
    <property type="molecule type" value="Genomic_DNA"/>
</dbReference>
<keyword evidence="3" id="KW-1185">Reference proteome</keyword>
<feature type="region of interest" description="Disordered" evidence="1">
    <location>
        <begin position="496"/>
        <end position="525"/>
    </location>
</feature>
<dbReference type="OrthoDB" id="10663218at2759"/>
<feature type="region of interest" description="Disordered" evidence="1">
    <location>
        <begin position="211"/>
        <end position="273"/>
    </location>
</feature>
<proteinExistence type="predicted"/>
<feature type="region of interest" description="Disordered" evidence="1">
    <location>
        <begin position="586"/>
        <end position="611"/>
    </location>
</feature>
<accession>A0A9P9FGA0</accession>
<feature type="region of interest" description="Disordered" evidence="1">
    <location>
        <begin position="361"/>
        <end position="444"/>
    </location>
</feature>
<name>A0A9P9FGA0_9HYPO</name>
<feature type="region of interest" description="Disordered" evidence="1">
    <location>
        <begin position="303"/>
        <end position="333"/>
    </location>
</feature>
<feature type="compositionally biased region" description="Polar residues" evidence="1">
    <location>
        <begin position="20"/>
        <end position="41"/>
    </location>
</feature>
<evidence type="ECO:0000313" key="3">
    <source>
        <dbReference type="Proteomes" id="UP000738349"/>
    </source>
</evidence>
<feature type="region of interest" description="Disordered" evidence="1">
    <location>
        <begin position="730"/>
        <end position="760"/>
    </location>
</feature>
<feature type="compositionally biased region" description="Polar residues" evidence="1">
    <location>
        <begin position="141"/>
        <end position="156"/>
    </location>
</feature>
<dbReference type="Proteomes" id="UP000738349">
    <property type="component" value="Unassembled WGS sequence"/>
</dbReference>
<comment type="caution">
    <text evidence="2">The sequence shown here is derived from an EMBL/GenBank/DDBJ whole genome shotgun (WGS) entry which is preliminary data.</text>
</comment>
<feature type="compositionally biased region" description="Polar residues" evidence="1">
    <location>
        <begin position="108"/>
        <end position="120"/>
    </location>
</feature>
<feature type="compositionally biased region" description="Basic and acidic residues" evidence="1">
    <location>
        <begin position="389"/>
        <end position="401"/>
    </location>
</feature>
<protein>
    <submittedName>
        <fullName evidence="2">Uncharacterized protein</fullName>
    </submittedName>
</protein>
<feature type="compositionally biased region" description="Polar residues" evidence="1">
    <location>
        <begin position="751"/>
        <end position="760"/>
    </location>
</feature>
<dbReference type="AlphaFoldDB" id="A0A9P9FGA0"/>
<evidence type="ECO:0000313" key="2">
    <source>
        <dbReference type="EMBL" id="KAH7161702.1"/>
    </source>
</evidence>
<organism evidence="2 3">
    <name type="scientific">Dactylonectria macrodidyma</name>
    <dbReference type="NCBI Taxonomy" id="307937"/>
    <lineage>
        <taxon>Eukaryota</taxon>
        <taxon>Fungi</taxon>
        <taxon>Dikarya</taxon>
        <taxon>Ascomycota</taxon>
        <taxon>Pezizomycotina</taxon>
        <taxon>Sordariomycetes</taxon>
        <taxon>Hypocreomycetidae</taxon>
        <taxon>Hypocreales</taxon>
        <taxon>Nectriaceae</taxon>
        <taxon>Dactylonectria</taxon>
    </lineage>
</organism>